<evidence type="ECO:0000313" key="1">
    <source>
        <dbReference type="EMBL" id="KKL89019.1"/>
    </source>
</evidence>
<dbReference type="AlphaFoldDB" id="A0A0F9FR70"/>
<dbReference type="EMBL" id="LAZR01020400">
    <property type="protein sequence ID" value="KKL89019.1"/>
    <property type="molecule type" value="Genomic_DNA"/>
</dbReference>
<accession>A0A0F9FR70</accession>
<organism evidence="1">
    <name type="scientific">marine sediment metagenome</name>
    <dbReference type="NCBI Taxonomy" id="412755"/>
    <lineage>
        <taxon>unclassified sequences</taxon>
        <taxon>metagenomes</taxon>
        <taxon>ecological metagenomes</taxon>
    </lineage>
</organism>
<comment type="caution">
    <text evidence="1">The sequence shown here is derived from an EMBL/GenBank/DDBJ whole genome shotgun (WGS) entry which is preliminary data.</text>
</comment>
<sequence>MTIAQAIKAANDQRPISYRERSEALRVLKDATAASWAAGFIVLAKARQAHLNKLMESKP</sequence>
<gene>
    <name evidence="1" type="ORF">LCGC14_1918930</name>
</gene>
<reference evidence="1" key="1">
    <citation type="journal article" date="2015" name="Nature">
        <title>Complex archaea that bridge the gap between prokaryotes and eukaryotes.</title>
        <authorList>
            <person name="Spang A."/>
            <person name="Saw J.H."/>
            <person name="Jorgensen S.L."/>
            <person name="Zaremba-Niedzwiedzka K."/>
            <person name="Martijn J."/>
            <person name="Lind A.E."/>
            <person name="van Eijk R."/>
            <person name="Schleper C."/>
            <person name="Guy L."/>
            <person name="Ettema T.J."/>
        </authorList>
    </citation>
    <scope>NUCLEOTIDE SEQUENCE</scope>
</reference>
<protein>
    <submittedName>
        <fullName evidence="1">Uncharacterized protein</fullName>
    </submittedName>
</protein>
<name>A0A0F9FR70_9ZZZZ</name>
<proteinExistence type="predicted"/>